<dbReference type="EMBL" id="KY130461">
    <property type="protein sequence ID" value="APD19245.1"/>
    <property type="molecule type" value="Genomic_DNA"/>
</dbReference>
<reference evidence="1 2" key="1">
    <citation type="submission" date="2016-11" db="EMBL/GenBank/DDBJ databases">
        <authorList>
            <person name="Seier E.R."/>
            <person name="Hipwell C.M."/>
            <person name="Kelliher A.B."/>
            <person name="Lando N.A."/>
            <person name="Tsaousis B.E."/>
            <person name="Esposito E.C."/>
            <person name="Heckman E.L."/>
            <person name="Mageeney C.M."/>
            <person name="Kenna M.A."/>
            <person name="Ware V.C."/>
            <person name="Garlena R.A."/>
            <person name="Russell D.A."/>
            <person name="Pope W.H."/>
            <person name="Jacobs-Sera D."/>
            <person name="Hendrix R.W."/>
            <person name="Hatfull G.F."/>
        </authorList>
    </citation>
    <scope>NUCLEOTIDE SEQUENCE [LARGE SCALE GENOMIC DNA]</scope>
</reference>
<organism evidence="1 2">
    <name type="scientific">Mycobacterium phage Taptic</name>
    <dbReference type="NCBI Taxonomy" id="1920305"/>
    <lineage>
        <taxon>Viruses</taxon>
        <taxon>Duplodnaviria</taxon>
        <taxon>Heunggongvirae</taxon>
        <taxon>Uroviricota</taxon>
        <taxon>Caudoviricetes</taxon>
        <taxon>Northamptonvirus</taxon>
        <taxon>Northamptonvirus taptic</taxon>
    </lineage>
</organism>
<sequence>MAYAVVKGERLRVTRTNKCGLPLEGAANRLVTEGFIEIALNPEMKAAEELETTNAAGKVCVSDRTPAERKRWNISANLCDVDPDLWSLLAQWARILDYEGKPIGVRDRKSVDADSGVMIELWTGGEGSDDCPVPTDDSIFSTVGSGRNYGYLAFLGTEFVADGLTVNAQPSTFTFNGITAAPKQWGRGPYNVAGIDGNGTPGRLLTPIYNEADENHLALFRTPVAPPPVTDGAVPLDLSGFDDPDFYFGGPANEPAADVAPAQLEAGQGYELTITGVPTGGTFSLIVEYPGQLSKETATIAYDANAAAVKSALVALDDGYAAGDWEVTGGTALPSGTITIVPPQGVVVVEGDNDLTGGTAPEVSVDPV</sequence>
<accession>A0A1J0ME13</accession>
<name>A0A1J0ME13_9CAUD</name>
<proteinExistence type="predicted"/>
<evidence type="ECO:0000313" key="1">
    <source>
        <dbReference type="EMBL" id="APD19245.1"/>
    </source>
</evidence>
<gene>
    <name evidence="1" type="ORF">SEA_TAPTIC_15</name>
</gene>
<evidence type="ECO:0000313" key="2">
    <source>
        <dbReference type="Proteomes" id="UP000225735"/>
    </source>
</evidence>
<protein>
    <submittedName>
        <fullName evidence="1">Major tail protein</fullName>
    </submittedName>
</protein>
<dbReference type="Proteomes" id="UP000225735">
    <property type="component" value="Segment"/>
</dbReference>
<keyword evidence="2" id="KW-1185">Reference proteome</keyword>